<evidence type="ECO:0008006" key="3">
    <source>
        <dbReference type="Google" id="ProtNLM"/>
    </source>
</evidence>
<evidence type="ECO:0000256" key="1">
    <source>
        <dbReference type="SAM" id="Phobius"/>
    </source>
</evidence>
<feature type="transmembrane region" description="Helical" evidence="1">
    <location>
        <begin position="20"/>
        <end position="40"/>
    </location>
</feature>
<dbReference type="AlphaFoldDB" id="A0A3P7USZ3"/>
<keyword evidence="1" id="KW-0472">Membrane</keyword>
<gene>
    <name evidence="2" type="ORF">HPBE_LOCUS3613</name>
</gene>
<dbReference type="OrthoDB" id="9445642at2759"/>
<keyword evidence="1" id="KW-1133">Transmembrane helix</keyword>
<keyword evidence="1" id="KW-0812">Transmembrane</keyword>
<accession>A0A3P7USZ3</accession>
<reference evidence="2" key="1">
    <citation type="submission" date="2018-11" db="EMBL/GenBank/DDBJ databases">
        <authorList>
            <consortium name="Pathogen Informatics"/>
        </authorList>
    </citation>
    <scope>NUCLEOTIDE SEQUENCE [LARGE SCALE GENOMIC DNA]</scope>
</reference>
<dbReference type="EMBL" id="UZAH01011126">
    <property type="protein sequence ID" value="VDO38046.1"/>
    <property type="molecule type" value="Genomic_DNA"/>
</dbReference>
<proteinExistence type="predicted"/>
<protein>
    <recommendedName>
        <fullName evidence="3">G-protein coupled receptors family 1 profile domain-containing protein</fullName>
    </recommendedName>
</protein>
<evidence type="ECO:0000313" key="2">
    <source>
        <dbReference type="EMBL" id="VDO38046.1"/>
    </source>
</evidence>
<sequence length="88" mass="10218">MYIVNSIEYFWPQFSISHVTLWTVVLSHMSCALNPLIYAYGMPGFKKALREFLNIGTDQSNTGVNYSCYMRSSEPTKLQCSLKNRIRR</sequence>
<organism evidence="2">
    <name type="scientific">Heligmosomoides polygyrus</name>
    <name type="common">Parasitic roundworm</name>
    <dbReference type="NCBI Taxonomy" id="6339"/>
    <lineage>
        <taxon>Eukaryota</taxon>
        <taxon>Metazoa</taxon>
        <taxon>Ecdysozoa</taxon>
        <taxon>Nematoda</taxon>
        <taxon>Chromadorea</taxon>
        <taxon>Rhabditida</taxon>
        <taxon>Rhabditina</taxon>
        <taxon>Rhabditomorpha</taxon>
        <taxon>Strongyloidea</taxon>
        <taxon>Heligmosomidae</taxon>
        <taxon>Heligmosomoides</taxon>
    </lineage>
</organism>
<dbReference type="Gene3D" id="1.20.1070.10">
    <property type="entry name" value="Rhodopsin 7-helix transmembrane proteins"/>
    <property type="match status" value="1"/>
</dbReference>
<dbReference type="SUPFAM" id="SSF81321">
    <property type="entry name" value="Family A G protein-coupled receptor-like"/>
    <property type="match status" value="1"/>
</dbReference>
<name>A0A3P7USZ3_HELPZ</name>